<dbReference type="InterPro" id="IPR058741">
    <property type="entry name" value="MurL_C"/>
</dbReference>
<dbReference type="PANTHER" id="PTHR44899">
    <property type="entry name" value="CAMK FAMILY PROTEIN KINASE"/>
    <property type="match status" value="1"/>
</dbReference>
<accession>A0A8T1V2V0</accession>
<dbReference type="SMART" id="SM00220">
    <property type="entry name" value="S_TKc"/>
    <property type="match status" value="1"/>
</dbReference>
<organism evidence="12 13">
    <name type="scientific">Phytophthora cactorum</name>
    <dbReference type="NCBI Taxonomy" id="29920"/>
    <lineage>
        <taxon>Eukaryota</taxon>
        <taxon>Sar</taxon>
        <taxon>Stramenopiles</taxon>
        <taxon>Oomycota</taxon>
        <taxon>Peronosporomycetes</taxon>
        <taxon>Peronosporales</taxon>
        <taxon>Peronosporaceae</taxon>
        <taxon>Phytophthora</taxon>
    </lineage>
</organism>
<evidence type="ECO:0000256" key="3">
    <source>
        <dbReference type="ARBA" id="ARBA00022679"/>
    </source>
</evidence>
<evidence type="ECO:0000313" key="12">
    <source>
        <dbReference type="EMBL" id="KAG6974345.1"/>
    </source>
</evidence>
<evidence type="ECO:0000256" key="5">
    <source>
        <dbReference type="ARBA" id="ARBA00022777"/>
    </source>
</evidence>
<dbReference type="PANTHER" id="PTHR44899:SF3">
    <property type="entry name" value="SERINE_THREONINE-PROTEIN KINASE NEK1"/>
    <property type="match status" value="1"/>
</dbReference>
<dbReference type="Pfam" id="PF26298">
    <property type="entry name" value="MurL_epimerase_C"/>
    <property type="match status" value="1"/>
</dbReference>
<name>A0A8T1V2V0_9STRA</name>
<evidence type="ECO:0000256" key="9">
    <source>
        <dbReference type="PROSITE-ProRule" id="PRU10141"/>
    </source>
</evidence>
<comment type="caution">
    <text evidence="12">The sequence shown here is derived from an EMBL/GenBank/DDBJ whole genome shotgun (WGS) entry which is preliminary data.</text>
</comment>
<gene>
    <name evidence="12" type="ORF">JG687_00000357</name>
</gene>
<evidence type="ECO:0000259" key="11">
    <source>
        <dbReference type="PROSITE" id="PS50011"/>
    </source>
</evidence>
<comment type="catalytic activity">
    <reaction evidence="8">
        <text>L-seryl-[protein] + ATP = O-phospho-L-seryl-[protein] + ADP + H(+)</text>
        <dbReference type="Rhea" id="RHEA:17989"/>
        <dbReference type="Rhea" id="RHEA-COMP:9863"/>
        <dbReference type="Rhea" id="RHEA-COMP:11604"/>
        <dbReference type="ChEBI" id="CHEBI:15378"/>
        <dbReference type="ChEBI" id="CHEBI:29999"/>
        <dbReference type="ChEBI" id="CHEBI:30616"/>
        <dbReference type="ChEBI" id="CHEBI:83421"/>
        <dbReference type="ChEBI" id="CHEBI:456216"/>
        <dbReference type="EC" id="2.7.11.1"/>
    </reaction>
</comment>
<evidence type="ECO:0000256" key="1">
    <source>
        <dbReference type="ARBA" id="ARBA00012513"/>
    </source>
</evidence>
<evidence type="ECO:0000256" key="8">
    <source>
        <dbReference type="ARBA" id="ARBA00048679"/>
    </source>
</evidence>
<reference evidence="12" key="1">
    <citation type="submission" date="2021-01" db="EMBL/GenBank/DDBJ databases">
        <title>Phytophthora aleatoria, a newly-described species from Pinus radiata is distinct from Phytophthora cactorum isolates based on comparative genomics.</title>
        <authorList>
            <person name="Mcdougal R."/>
            <person name="Panda P."/>
            <person name="Williams N."/>
            <person name="Studholme D.J."/>
        </authorList>
    </citation>
    <scope>NUCLEOTIDE SEQUENCE</scope>
    <source>
        <strain evidence="12">NZFS 3830</strain>
    </source>
</reference>
<keyword evidence="3" id="KW-0808">Transferase</keyword>
<sequence length="972" mass="111208">MESLTDEQRALFADGGQLDDYEVLKPIGKGKFSVVFKAKRRHDGQAVALKKIAIFDMMNLKAREKTLKEVRLVQSVSHPNIIQYLDAFVQNNELYIAFEWAEAGDLKRQIRKANEKGVHFDERTIWRYFTQLCGAILYLHQNRIMHRDLKPANIFLTLKGVVKVGDLGLGRYLSENTMEARSKVGTPLYMSPEVLRGESYDWKSDVWSLGCILYELAMLRSPFKSEGLNLVGLFQKINKGYYEEIPEVYSGEVPRNDDQNDEPPIVAAQKILLAAEKAGVFAVAQLSAPTLTSGVGVEVCELLDALTAAVVSGEAYCTTPPEYPREPIETLESCDELDVTDDDGQQNQSIGESTASLALEDDDAFSRWVVVKEENLYPTMTDNDRENAMIHTDIDPVAWELERRHQVQTQGGLIVAAQKDVQHEIAQIQATRQEQAEQSQRYEKQLNKRFLRARRLYDESTTRLAKSQDEMQTAQERVNRATVEVVRLQAARYELADAVKAADARITDNSRLLERKRQVQHLIDENRELGMRLQVLHDYWTRKQQHAIQYFLQEHLMAPRTPTPAQNSYDYQANAESDCEYDDTGLGLALLEQVEPFLTFERIQFNAEARLATFLFHFCGGRRFQATMSLTGPLQDLDETPVVRNALLHIGLCILPWFWMGYSCTYIRIEAGYLNSEQVHFWEEFYQSVLSEYLYLHGLDRDRLHIIVDAPASEALPVLADRKLEQGGGKDSLEFERSWRFKEIVEMTGASAFRFEHNMEDKTWETILGDFTHVAVGNERSANYDNNVVHEGRPVNHQYDKSFDFETRAHAYIRKYLVEDLHYFSALQHLWEVQIACTFASRSLESSENFLPVFLSCNEAPDGDKWCCKCAKCAFVFILMSAWCSEAQLVEIFGENLFEKQSVFPEFLSLLDEEGVKPMECVGTACETWLSLYLALQAHGDSTFLKSHDQAIRLLLEFLEPTLRQPVMMLGA</sequence>
<protein>
    <recommendedName>
        <fullName evidence="1">non-specific serine/threonine protein kinase</fullName>
        <ecNumber evidence="1">2.7.11.1</ecNumber>
    </recommendedName>
</protein>
<feature type="coiled-coil region" evidence="10">
    <location>
        <begin position="425"/>
        <end position="491"/>
    </location>
</feature>
<feature type="binding site" evidence="9">
    <location>
        <position position="50"/>
    </location>
    <ligand>
        <name>ATP</name>
        <dbReference type="ChEBI" id="CHEBI:30616"/>
    </ligand>
</feature>
<dbReference type="GO" id="GO:0005524">
    <property type="term" value="F:ATP binding"/>
    <property type="evidence" value="ECO:0007669"/>
    <property type="project" value="UniProtKB-UniRule"/>
</dbReference>
<dbReference type="EC" id="2.7.11.1" evidence="1"/>
<dbReference type="InterPro" id="IPR058740">
    <property type="entry name" value="MurL_N"/>
</dbReference>
<dbReference type="EMBL" id="JAENGZ010000007">
    <property type="protein sequence ID" value="KAG6974345.1"/>
    <property type="molecule type" value="Genomic_DNA"/>
</dbReference>
<dbReference type="GO" id="GO:0004674">
    <property type="term" value="F:protein serine/threonine kinase activity"/>
    <property type="evidence" value="ECO:0007669"/>
    <property type="project" value="UniProtKB-KW"/>
</dbReference>
<evidence type="ECO:0000256" key="2">
    <source>
        <dbReference type="ARBA" id="ARBA00022527"/>
    </source>
</evidence>
<dbReference type="InterPro" id="IPR051131">
    <property type="entry name" value="NEK_Ser/Thr_kinase_NIMA"/>
</dbReference>
<proteinExistence type="predicted"/>
<evidence type="ECO:0000256" key="4">
    <source>
        <dbReference type="ARBA" id="ARBA00022741"/>
    </source>
</evidence>
<dbReference type="OrthoDB" id="99425at2759"/>
<dbReference type="Pfam" id="PF26299">
    <property type="entry name" value="MurL_N"/>
    <property type="match status" value="2"/>
</dbReference>
<keyword evidence="4 9" id="KW-0547">Nucleotide-binding</keyword>
<evidence type="ECO:0000313" key="13">
    <source>
        <dbReference type="Proteomes" id="UP000688947"/>
    </source>
</evidence>
<keyword evidence="2" id="KW-0723">Serine/threonine-protein kinase</keyword>
<dbReference type="InterPro" id="IPR000719">
    <property type="entry name" value="Prot_kinase_dom"/>
</dbReference>
<dbReference type="Pfam" id="PF00069">
    <property type="entry name" value="Pkinase"/>
    <property type="match status" value="1"/>
</dbReference>
<dbReference type="PROSITE" id="PS50011">
    <property type="entry name" value="PROTEIN_KINASE_DOM"/>
    <property type="match status" value="1"/>
</dbReference>
<keyword evidence="5" id="KW-0418">Kinase</keyword>
<evidence type="ECO:0000256" key="10">
    <source>
        <dbReference type="SAM" id="Coils"/>
    </source>
</evidence>
<dbReference type="PROSITE" id="PS00107">
    <property type="entry name" value="PROTEIN_KINASE_ATP"/>
    <property type="match status" value="1"/>
</dbReference>
<dbReference type="InterPro" id="IPR017441">
    <property type="entry name" value="Protein_kinase_ATP_BS"/>
</dbReference>
<keyword evidence="6 9" id="KW-0067">ATP-binding</keyword>
<dbReference type="VEuPathDB" id="FungiDB:PC110_g3243"/>
<dbReference type="InterPro" id="IPR008271">
    <property type="entry name" value="Ser/Thr_kinase_AS"/>
</dbReference>
<keyword evidence="10" id="KW-0175">Coiled coil</keyword>
<evidence type="ECO:0000256" key="7">
    <source>
        <dbReference type="ARBA" id="ARBA00047899"/>
    </source>
</evidence>
<dbReference type="AlphaFoldDB" id="A0A8T1V2V0"/>
<dbReference type="Proteomes" id="UP000688947">
    <property type="component" value="Unassembled WGS sequence"/>
</dbReference>
<comment type="catalytic activity">
    <reaction evidence="7">
        <text>L-threonyl-[protein] + ATP = O-phospho-L-threonyl-[protein] + ADP + H(+)</text>
        <dbReference type="Rhea" id="RHEA:46608"/>
        <dbReference type="Rhea" id="RHEA-COMP:11060"/>
        <dbReference type="Rhea" id="RHEA-COMP:11605"/>
        <dbReference type="ChEBI" id="CHEBI:15378"/>
        <dbReference type="ChEBI" id="CHEBI:30013"/>
        <dbReference type="ChEBI" id="CHEBI:30616"/>
        <dbReference type="ChEBI" id="CHEBI:61977"/>
        <dbReference type="ChEBI" id="CHEBI:456216"/>
        <dbReference type="EC" id="2.7.11.1"/>
    </reaction>
</comment>
<dbReference type="VEuPathDB" id="FungiDB:PC110_g3244"/>
<evidence type="ECO:0000256" key="6">
    <source>
        <dbReference type="ARBA" id="ARBA00022840"/>
    </source>
</evidence>
<feature type="domain" description="Protein kinase" evidence="11">
    <location>
        <begin position="21"/>
        <end position="272"/>
    </location>
</feature>
<dbReference type="PROSITE" id="PS00108">
    <property type="entry name" value="PROTEIN_KINASE_ST"/>
    <property type="match status" value="1"/>
</dbReference>
<dbReference type="VEuPathDB" id="FungiDB:PC110_g3242"/>